<protein>
    <recommendedName>
        <fullName evidence="4">Secreted protein</fullName>
    </recommendedName>
</protein>
<dbReference type="Proteomes" id="UP001223390">
    <property type="component" value="Unassembled WGS sequence"/>
</dbReference>
<gene>
    <name evidence="2" type="ORF">QEZ40_001202</name>
</gene>
<sequence>MPKENPRKGTNGQLGTTAALLALALAVANAQLTGPALVAVMSVIGLGLVACAAKVGANVAAGKR</sequence>
<feature type="transmembrane region" description="Helical" evidence="1">
    <location>
        <begin position="40"/>
        <end position="61"/>
    </location>
</feature>
<dbReference type="RefSeq" id="WP_125814001.1">
    <property type="nucleotide sequence ID" value="NZ_JASITI010000013.1"/>
</dbReference>
<organism evidence="2 3">
    <name type="scientific">Streptomyces katrae</name>
    <dbReference type="NCBI Taxonomy" id="68223"/>
    <lineage>
        <taxon>Bacteria</taxon>
        <taxon>Bacillati</taxon>
        <taxon>Actinomycetota</taxon>
        <taxon>Actinomycetes</taxon>
        <taxon>Kitasatosporales</taxon>
        <taxon>Streptomycetaceae</taxon>
        <taxon>Streptomyces</taxon>
    </lineage>
</organism>
<evidence type="ECO:0000313" key="3">
    <source>
        <dbReference type="Proteomes" id="UP001223390"/>
    </source>
</evidence>
<keyword evidence="1" id="KW-0812">Transmembrane</keyword>
<keyword evidence="1" id="KW-0472">Membrane</keyword>
<evidence type="ECO:0008006" key="4">
    <source>
        <dbReference type="Google" id="ProtNLM"/>
    </source>
</evidence>
<reference evidence="2 3" key="1">
    <citation type="submission" date="2023-05" db="EMBL/GenBank/DDBJ databases">
        <title>Sequencing and Assembly of Streptomyces sp. NP73.</title>
        <authorList>
            <person name="Konwar A.N."/>
            <person name="Saikia K."/>
            <person name="Thakur D."/>
        </authorList>
    </citation>
    <scope>NUCLEOTIDE SEQUENCE [LARGE SCALE GENOMIC DNA]</scope>
    <source>
        <strain evidence="2 3">NP73</strain>
    </source>
</reference>
<keyword evidence="1" id="KW-1133">Transmembrane helix</keyword>
<evidence type="ECO:0000313" key="2">
    <source>
        <dbReference type="EMBL" id="MDK9496619.1"/>
    </source>
</evidence>
<dbReference type="EMBL" id="JASITI010000013">
    <property type="protein sequence ID" value="MDK9496619.1"/>
    <property type="molecule type" value="Genomic_DNA"/>
</dbReference>
<accession>A0ABT7GTN1</accession>
<name>A0ABT7GTN1_9ACTN</name>
<evidence type="ECO:0000256" key="1">
    <source>
        <dbReference type="SAM" id="Phobius"/>
    </source>
</evidence>
<comment type="caution">
    <text evidence="2">The sequence shown here is derived from an EMBL/GenBank/DDBJ whole genome shotgun (WGS) entry which is preliminary data.</text>
</comment>
<proteinExistence type="predicted"/>
<keyword evidence="3" id="KW-1185">Reference proteome</keyword>